<dbReference type="InterPro" id="IPR011009">
    <property type="entry name" value="Kinase-like_dom_sf"/>
</dbReference>
<dbReference type="Pfam" id="PF01636">
    <property type="entry name" value="APH"/>
    <property type="match status" value="1"/>
</dbReference>
<comment type="caution">
    <text evidence="2">The sequence shown here is derived from an EMBL/GenBank/DDBJ whole genome shotgun (WGS) entry which is preliminary data.</text>
</comment>
<proteinExistence type="predicted"/>
<dbReference type="InterPro" id="IPR001736">
    <property type="entry name" value="PLipase_D/transphosphatidylase"/>
</dbReference>
<keyword evidence="2" id="KW-0418">Kinase</keyword>
<dbReference type="SUPFAM" id="SSF56112">
    <property type="entry name" value="Protein kinase-like (PK-like)"/>
    <property type="match status" value="1"/>
</dbReference>
<dbReference type="PANTHER" id="PTHR21310">
    <property type="entry name" value="AMINOGLYCOSIDE PHOSPHOTRANSFERASE-RELATED-RELATED"/>
    <property type="match status" value="1"/>
</dbReference>
<dbReference type="GO" id="GO:0016301">
    <property type="term" value="F:kinase activity"/>
    <property type="evidence" value="ECO:0007669"/>
    <property type="project" value="UniProtKB-KW"/>
</dbReference>
<keyword evidence="2" id="KW-0808">Transferase</keyword>
<accession>A0AAD5WU41</accession>
<sequence length="466" mass="53421">MPHQQTPTMTAKRFTKDLNKRKSSILSLASSYNNNQPCEIFKPYDSGTFNLCYFVRFPRTNQRWVVRFLMKIPDMAYPYDKRVEGEVSTMKLVSERTTIPVPALHGYSLNDSDGRLGLSGYIIMDYAEGQPLYQVWREHCKEFSEKQISKLYEQFADVYAQLRRLEFGACGTLGFTPSGQVDVVRGPHTMGVNLDQFEGLDSFSLNPGHCEMKGKISTARDYAIFIFKVLLNSWARLSVDDENESSTKEMLYRLRQIWKFIDEEWLDAQQNEGPFVLAHRDLHSKNILVDDDLNFVAVLDWEWSHVVPIQFFTPPPWLEDSPGIWGAPAEDDVVFGNAMAEFQQVVRRIELKMYGSTLLADELSRVPGRITAYLPVCLADAESVPWWGKTLLDKDSGIQTPASLSSEEGTSAREEVNRFMAEDQRRWKVVHDRTQHRTSDQAEKARDLDAMIEVCDAIGFPLQSHE</sequence>
<evidence type="ECO:0000259" key="1">
    <source>
        <dbReference type="PROSITE" id="PS50035"/>
    </source>
</evidence>
<dbReference type="InterPro" id="IPR051678">
    <property type="entry name" value="AGP_Transferase"/>
</dbReference>
<evidence type="ECO:0000313" key="3">
    <source>
        <dbReference type="Proteomes" id="UP001201980"/>
    </source>
</evidence>
<name>A0AAD5WU41_9PEZI</name>
<reference evidence="2" key="1">
    <citation type="submission" date="2022-07" db="EMBL/GenBank/DDBJ databases">
        <title>Draft genome sequence of Zalerion maritima ATCC 34329, a (micro)plastics degrading marine fungus.</title>
        <authorList>
            <person name="Paco A."/>
            <person name="Goncalves M.F.M."/>
            <person name="Rocha-Santos T.A.P."/>
            <person name="Alves A."/>
        </authorList>
    </citation>
    <scope>NUCLEOTIDE SEQUENCE</scope>
    <source>
        <strain evidence="2">ATCC 34329</strain>
    </source>
</reference>
<dbReference type="EMBL" id="JAKWBI020000107">
    <property type="protein sequence ID" value="KAJ2902631.1"/>
    <property type="molecule type" value="Genomic_DNA"/>
</dbReference>
<dbReference type="AlphaFoldDB" id="A0AAD5WU41"/>
<dbReference type="InterPro" id="IPR002575">
    <property type="entry name" value="Aminoglycoside_PTrfase"/>
</dbReference>
<keyword evidence="3" id="KW-1185">Reference proteome</keyword>
<dbReference type="Gene3D" id="3.30.200.20">
    <property type="entry name" value="Phosphorylase Kinase, domain 1"/>
    <property type="match status" value="1"/>
</dbReference>
<feature type="domain" description="PLD phosphodiesterase" evidence="1">
    <location>
        <begin position="278"/>
        <end position="305"/>
    </location>
</feature>
<dbReference type="Gene3D" id="3.90.1200.10">
    <property type="match status" value="1"/>
</dbReference>
<protein>
    <submittedName>
        <fullName evidence="2">Kinase-like protein</fullName>
    </submittedName>
</protein>
<dbReference type="PROSITE" id="PS50035">
    <property type="entry name" value="PLD"/>
    <property type="match status" value="1"/>
</dbReference>
<dbReference type="Proteomes" id="UP001201980">
    <property type="component" value="Unassembled WGS sequence"/>
</dbReference>
<gene>
    <name evidence="2" type="ORF">MKZ38_000298</name>
</gene>
<organism evidence="2 3">
    <name type="scientific">Zalerion maritima</name>
    <dbReference type="NCBI Taxonomy" id="339359"/>
    <lineage>
        <taxon>Eukaryota</taxon>
        <taxon>Fungi</taxon>
        <taxon>Dikarya</taxon>
        <taxon>Ascomycota</taxon>
        <taxon>Pezizomycotina</taxon>
        <taxon>Sordariomycetes</taxon>
        <taxon>Lulworthiomycetidae</taxon>
        <taxon>Lulworthiales</taxon>
        <taxon>Lulworthiaceae</taxon>
        <taxon>Zalerion</taxon>
    </lineage>
</organism>
<evidence type="ECO:0000313" key="2">
    <source>
        <dbReference type="EMBL" id="KAJ2902631.1"/>
    </source>
</evidence>
<dbReference type="PANTHER" id="PTHR21310:SF15">
    <property type="entry name" value="AMINOGLYCOSIDE PHOSPHOTRANSFERASE DOMAIN-CONTAINING PROTEIN"/>
    <property type="match status" value="1"/>
</dbReference>